<dbReference type="InterPro" id="IPR008921">
    <property type="entry name" value="DNA_pol3_clamp-load_cplx_C"/>
</dbReference>
<proteinExistence type="predicted"/>
<dbReference type="GO" id="GO:0006260">
    <property type="term" value="P:DNA replication"/>
    <property type="evidence" value="ECO:0007669"/>
    <property type="project" value="InterPro"/>
</dbReference>
<reference evidence="1 2" key="1">
    <citation type="journal article" date="2018" name="Front. Plant Sci.">
        <title>Red Clover (Trifolium pratense) and Zigzag Clover (T. medium) - A Picture of Genomic Similarities and Differences.</title>
        <authorList>
            <person name="Dluhosova J."/>
            <person name="Istvanek J."/>
            <person name="Nedelnik J."/>
            <person name="Repkova J."/>
        </authorList>
    </citation>
    <scope>NUCLEOTIDE SEQUENCE [LARGE SCALE GENOMIC DNA]</scope>
    <source>
        <strain evidence="2">cv. 10/8</strain>
        <tissue evidence="1">Leaf</tissue>
    </source>
</reference>
<organism evidence="1 2">
    <name type="scientific">Trifolium medium</name>
    <dbReference type="NCBI Taxonomy" id="97028"/>
    <lineage>
        <taxon>Eukaryota</taxon>
        <taxon>Viridiplantae</taxon>
        <taxon>Streptophyta</taxon>
        <taxon>Embryophyta</taxon>
        <taxon>Tracheophyta</taxon>
        <taxon>Spermatophyta</taxon>
        <taxon>Magnoliopsida</taxon>
        <taxon>eudicotyledons</taxon>
        <taxon>Gunneridae</taxon>
        <taxon>Pentapetalae</taxon>
        <taxon>rosids</taxon>
        <taxon>fabids</taxon>
        <taxon>Fabales</taxon>
        <taxon>Fabaceae</taxon>
        <taxon>Papilionoideae</taxon>
        <taxon>50 kb inversion clade</taxon>
        <taxon>NPAAA clade</taxon>
        <taxon>Hologalegina</taxon>
        <taxon>IRL clade</taxon>
        <taxon>Trifolieae</taxon>
        <taxon>Trifolium</taxon>
    </lineage>
</organism>
<protein>
    <submittedName>
        <fullName evidence="1">Replication factor C subunit 3-like</fullName>
    </submittedName>
</protein>
<gene>
    <name evidence="1" type="ORF">A2U01_0021576</name>
</gene>
<dbReference type="Gene3D" id="1.20.272.10">
    <property type="match status" value="1"/>
</dbReference>
<keyword evidence="2" id="KW-1185">Reference proteome</keyword>
<dbReference type="GO" id="GO:0003677">
    <property type="term" value="F:DNA binding"/>
    <property type="evidence" value="ECO:0007669"/>
    <property type="project" value="InterPro"/>
</dbReference>
<name>A0A392NN91_9FABA</name>
<dbReference type="Pfam" id="PF22534">
    <property type="entry name" value="RFC_C"/>
    <property type="match status" value="1"/>
</dbReference>
<comment type="caution">
    <text evidence="1">The sequence shown here is derived from an EMBL/GenBank/DDBJ whole genome shotgun (WGS) entry which is preliminary data.</text>
</comment>
<feature type="non-terminal residue" evidence="1">
    <location>
        <position position="92"/>
    </location>
</feature>
<evidence type="ECO:0000313" key="1">
    <source>
        <dbReference type="EMBL" id="MCI00556.1"/>
    </source>
</evidence>
<accession>A0A392NN91</accession>
<dbReference type="AlphaFoldDB" id="A0A392NN91"/>
<sequence length="92" mass="10548">MCSALEECYANTLNALNEDEFILTGWEDDILNIAKNIIREQSPRQLYAIRRKLQSLMIHDVPPEFIYKSLVDDLTSLVDHSLCSGVAKLHKE</sequence>
<evidence type="ECO:0000313" key="2">
    <source>
        <dbReference type="Proteomes" id="UP000265520"/>
    </source>
</evidence>
<dbReference type="Proteomes" id="UP000265520">
    <property type="component" value="Unassembled WGS sequence"/>
</dbReference>
<dbReference type="SUPFAM" id="SSF48019">
    <property type="entry name" value="post-AAA+ oligomerization domain-like"/>
    <property type="match status" value="1"/>
</dbReference>
<dbReference type="EMBL" id="LXQA010043569">
    <property type="protein sequence ID" value="MCI00556.1"/>
    <property type="molecule type" value="Genomic_DNA"/>
</dbReference>